<organism evidence="2 3">
    <name type="scientific">Blattamonas nauphoetae</name>
    <dbReference type="NCBI Taxonomy" id="2049346"/>
    <lineage>
        <taxon>Eukaryota</taxon>
        <taxon>Metamonada</taxon>
        <taxon>Preaxostyla</taxon>
        <taxon>Oxymonadida</taxon>
        <taxon>Blattamonas</taxon>
    </lineage>
</organism>
<name>A0ABQ9YK11_9EUKA</name>
<reference evidence="2 3" key="1">
    <citation type="journal article" date="2022" name="bioRxiv">
        <title>Genomics of Preaxostyla Flagellates Illuminates Evolutionary Transitions and the Path Towards Mitochondrial Loss.</title>
        <authorList>
            <person name="Novak L.V.F."/>
            <person name="Treitli S.C."/>
            <person name="Pyrih J."/>
            <person name="Halakuc P."/>
            <person name="Pipaliya S.V."/>
            <person name="Vacek V."/>
            <person name="Brzon O."/>
            <person name="Soukal P."/>
            <person name="Eme L."/>
            <person name="Dacks J.B."/>
            <person name="Karnkowska A."/>
            <person name="Elias M."/>
            <person name="Hampl V."/>
        </authorList>
    </citation>
    <scope>NUCLEOTIDE SEQUENCE [LARGE SCALE GENOMIC DNA]</scope>
    <source>
        <strain evidence="2">NAU3</strain>
        <tissue evidence="2">Gut</tissue>
    </source>
</reference>
<feature type="compositionally biased region" description="Polar residues" evidence="1">
    <location>
        <begin position="50"/>
        <end position="60"/>
    </location>
</feature>
<dbReference type="InterPro" id="IPR043136">
    <property type="entry name" value="B30.2/SPRY_sf"/>
</dbReference>
<feature type="region of interest" description="Disordered" evidence="1">
    <location>
        <begin position="252"/>
        <end position="297"/>
    </location>
</feature>
<dbReference type="SUPFAM" id="SSF49899">
    <property type="entry name" value="Concanavalin A-like lectins/glucanases"/>
    <property type="match status" value="1"/>
</dbReference>
<feature type="region of interest" description="Disordered" evidence="1">
    <location>
        <begin position="21"/>
        <end position="80"/>
    </location>
</feature>
<proteinExistence type="predicted"/>
<dbReference type="EMBL" id="JARBJD010000003">
    <property type="protein sequence ID" value="KAK2964096.1"/>
    <property type="molecule type" value="Genomic_DNA"/>
</dbReference>
<gene>
    <name evidence="2" type="ORF">BLNAU_627</name>
</gene>
<dbReference type="Proteomes" id="UP001281761">
    <property type="component" value="Unassembled WGS sequence"/>
</dbReference>
<evidence type="ECO:0000313" key="2">
    <source>
        <dbReference type="EMBL" id="KAK2964096.1"/>
    </source>
</evidence>
<evidence type="ECO:0008006" key="4">
    <source>
        <dbReference type="Google" id="ProtNLM"/>
    </source>
</evidence>
<dbReference type="Gene3D" id="2.60.120.920">
    <property type="match status" value="1"/>
</dbReference>
<evidence type="ECO:0000313" key="3">
    <source>
        <dbReference type="Proteomes" id="UP001281761"/>
    </source>
</evidence>
<evidence type="ECO:0000256" key="1">
    <source>
        <dbReference type="SAM" id="MobiDB-lite"/>
    </source>
</evidence>
<accession>A0ABQ9YK11</accession>
<protein>
    <recommendedName>
        <fullName evidence="4">B30.2/SPRY domain-containing protein</fullName>
    </recommendedName>
</protein>
<keyword evidence="3" id="KW-1185">Reference proteome</keyword>
<dbReference type="InterPro" id="IPR013320">
    <property type="entry name" value="ConA-like_dom_sf"/>
</dbReference>
<sequence length="297" mass="32837">MEYEESYMDDVWLCDADCDKQSTTSSFHPDSDDNSEITSLNDEKLEDSHNSSLSLAPHQNVNDEDQDPPSPRLTAHDQSTVSVNGKIATWNKRECSTVVVQPEISSGLWKCLFKSTSDTLLCTQFGIVKSGKECDSNVVWDGVWGVGYDWSEGIWHQNRYSKECERFQSGDIIGLLIDMGQRILSFEVNGRLQSTVVTGIPQAVTIYARGYHQGTTIELISLTEISQSTDAENQNETTNTVIPWRLKQIKPVAKPEGKPVSKGGSCVTKKPKGKSVSKGSSCMTKKTKGKNISPFNA</sequence>
<dbReference type="CDD" id="cd11709">
    <property type="entry name" value="SPRY"/>
    <property type="match status" value="1"/>
</dbReference>
<comment type="caution">
    <text evidence="2">The sequence shown here is derived from an EMBL/GenBank/DDBJ whole genome shotgun (WGS) entry which is preliminary data.</text>
</comment>